<dbReference type="PANTHER" id="PTHR23409:SF21">
    <property type="entry name" value="CAPSID PROTEIN"/>
    <property type="match status" value="1"/>
</dbReference>
<dbReference type="GO" id="GO:0005829">
    <property type="term" value="C:cytosol"/>
    <property type="evidence" value="ECO:0007669"/>
    <property type="project" value="TreeGrafter"/>
</dbReference>
<dbReference type="InterPro" id="IPR000358">
    <property type="entry name" value="RNR_small_fam"/>
</dbReference>
<feature type="compositionally biased region" description="Basic residues" evidence="1">
    <location>
        <begin position="56"/>
        <end position="89"/>
    </location>
</feature>
<feature type="compositionally biased region" description="Basic residues" evidence="1">
    <location>
        <begin position="35"/>
        <end position="49"/>
    </location>
</feature>
<dbReference type="Proteomes" id="UP000005408">
    <property type="component" value="Unassembled WGS sequence"/>
</dbReference>
<organism evidence="2 3">
    <name type="scientific">Magallana gigas</name>
    <name type="common">Pacific oyster</name>
    <name type="synonym">Crassostrea gigas</name>
    <dbReference type="NCBI Taxonomy" id="29159"/>
    <lineage>
        <taxon>Eukaryota</taxon>
        <taxon>Metazoa</taxon>
        <taxon>Spiralia</taxon>
        <taxon>Lophotrochozoa</taxon>
        <taxon>Mollusca</taxon>
        <taxon>Bivalvia</taxon>
        <taxon>Autobranchia</taxon>
        <taxon>Pteriomorphia</taxon>
        <taxon>Ostreida</taxon>
        <taxon>Ostreoidea</taxon>
        <taxon>Ostreidae</taxon>
        <taxon>Magallana</taxon>
    </lineage>
</organism>
<dbReference type="GO" id="GO:0004748">
    <property type="term" value="F:ribonucleoside-diphosphate reductase activity, thioredoxin disulfide as acceptor"/>
    <property type="evidence" value="ECO:0007669"/>
    <property type="project" value="TreeGrafter"/>
</dbReference>
<feature type="compositionally biased region" description="Basic and acidic residues" evidence="1">
    <location>
        <begin position="15"/>
        <end position="34"/>
    </location>
</feature>
<evidence type="ECO:0000313" key="3">
    <source>
        <dbReference type="Proteomes" id="UP000005408"/>
    </source>
</evidence>
<dbReference type="PANTHER" id="PTHR23409">
    <property type="entry name" value="RIBONUCLEOSIDE-DIPHOSPHATE REDUCTASE SMALL CHAIN"/>
    <property type="match status" value="1"/>
</dbReference>
<protein>
    <recommendedName>
        <fullName evidence="4">Capsid protein</fullName>
    </recommendedName>
</protein>
<feature type="region of interest" description="Disordered" evidence="1">
    <location>
        <begin position="1"/>
        <end position="89"/>
    </location>
</feature>
<evidence type="ECO:0008006" key="4">
    <source>
        <dbReference type="Google" id="ProtNLM"/>
    </source>
</evidence>
<name>A0A8W8MRC3_MAGGI</name>
<keyword evidence="3" id="KW-1185">Reference proteome</keyword>
<dbReference type="EnsemblMetazoa" id="G34002.1">
    <property type="protein sequence ID" value="G34002.1:cds"/>
    <property type="gene ID" value="G34002"/>
</dbReference>
<evidence type="ECO:0000256" key="1">
    <source>
        <dbReference type="SAM" id="MobiDB-lite"/>
    </source>
</evidence>
<evidence type="ECO:0000313" key="2">
    <source>
        <dbReference type="EnsemblMetazoa" id="G34002.1:cds"/>
    </source>
</evidence>
<reference evidence="2" key="1">
    <citation type="submission" date="2022-08" db="UniProtKB">
        <authorList>
            <consortium name="EnsemblMetazoa"/>
        </authorList>
    </citation>
    <scope>IDENTIFICATION</scope>
    <source>
        <strain evidence="2">05x7-T-G4-1.051#20</strain>
    </source>
</reference>
<sequence>MPKPDIQQVSPVVAEQERAVSELNETMHNDEPHMPLKKGIKRRKKRAPTRRSSSTKGKRRLTRKKKQGRRRISSLRKNLKKKKTLKAKRKTINKKKTSYKGTPIFKKKIMSYLSELNTTMAELSELALFSDPPNQVAVHKIYFQETRPISSFDSDNAPLEFSIPGNGGEYLDLRKSRLYIKAKITKSDGTALAALEKTGIVNLPLQSLFSQIDVYMNGTCVSQNANNYPWKAYLKVLLSTGMSASDSQMQTQLQWPDGEGIGDPDPAAGTNMSLRKRYVFTQKSRTFDLEGPLYLDCFYLDKYLINGVDIQLRLFRSKNEFVLMSKESSPSYKVTILDAVFKACKVKVDSAILVNHTNAILKSPAMYNYLKTDVKMTTISDKTSEFYWDDIWNGKRPSKVYVTFVKQSAVNGSYVDNPFNFEHFDLSEIVLYVNGEPTPVRPMKLDFGDNKNFVTPLCNLYQSSEKWLKDESLIINREKFATGYAIYAFDLVPTDLGEGYINLVHQGNVGVYARFSKPTTVTISAIAFCECPGLLLIDNTREPLQQGDNAGTKNSCQALTAYKLDDVNAR</sequence>
<accession>A0A8W8MRC3</accession>
<proteinExistence type="predicted"/>
<dbReference type="AlphaFoldDB" id="A0A8W8MRC3"/>
<dbReference type="GO" id="GO:0009263">
    <property type="term" value="P:deoxyribonucleotide biosynthetic process"/>
    <property type="evidence" value="ECO:0007669"/>
    <property type="project" value="InterPro"/>
</dbReference>